<dbReference type="Pfam" id="PF17764">
    <property type="entry name" value="PriA_3primeBD"/>
    <property type="match status" value="1"/>
</dbReference>
<dbReference type="PANTHER" id="PTHR30580:SF0">
    <property type="entry name" value="PRIMOSOMAL PROTEIN N"/>
    <property type="match status" value="1"/>
</dbReference>
<feature type="binding site" evidence="12">
    <location>
        <position position="473"/>
    </location>
    <ligand>
        <name>Zn(2+)</name>
        <dbReference type="ChEBI" id="CHEBI:29105"/>
        <label>1</label>
    </ligand>
</feature>
<evidence type="ECO:0000313" key="16">
    <source>
        <dbReference type="Proteomes" id="UP000250079"/>
    </source>
</evidence>
<dbReference type="InterPro" id="IPR011545">
    <property type="entry name" value="DEAD/DEAH_box_helicase_dom"/>
</dbReference>
<dbReference type="Pfam" id="PF18319">
    <property type="entry name" value="Zn_ribbon_PriA"/>
    <property type="match status" value="1"/>
</dbReference>
<sequence>MNPLVQVAVKTPVYGVFDYRWKSPLPAVAGTRVTVPFGRRQVIGIVVAAIEHSDVPAAKLRAVHKVHDEKAILPEDLMTLLKWASRYYHYPLGEVLGSALPSLLRKGHAATLAEREYFRSTPQDESSTDVRVTVVQKRLLDHLRGSGGRPVAPDSLRALSPRWRHSLEPLIEQGLVACDTAIEVPRNEAAEQGPTLSDEQARAVEAVNAKLGTFASFLLRGVTGSGKTEVYLRCIEEVSRRGLQVLVLVPEISLTPQLMSRFERRISGCLVNLHSGLNDTERLQNWLCAYEGHADVVIGTRSSILAPMPRLGLIIIDEEHDGSLKQQDGFRYHARDLALMRARNRQCPVLLGTATPSFESIHNVTAGRFVELALTRRAGDAVAPTMGLLDIRRRKLIEGMSDRLLDAIREHLGRGGQALVFINRRGFAPTLLCNDCGAAADCRRCDAHMTVHARHNRLRCHHCGSERALPSVCDSCGSAELDRVGYGTERITEALQIEFPEIDIARIDRDSTRRKGALEAQLNRANSGEARILVGTQMLAKGHHFPKLTLVCILDADRGLFGTDFRSLEHMAQLIVQVAGRAGREKQRGAVLVQTRNPDNPMLQTLVKEGYESFAEIAMSDRRLAELPPFSFMALVRAEASDAREAHGFLVQVADSLHANKSGRLDVMGPAPAPMERLGGRYRAQLLLQSNLRSTLNDSLSRLCTVIDQLPGARRCRWSIDVDPVDLF</sequence>
<dbReference type="GO" id="GO:0006302">
    <property type="term" value="P:double-strand break repair"/>
    <property type="evidence" value="ECO:0007669"/>
    <property type="project" value="InterPro"/>
</dbReference>
<comment type="cofactor">
    <cofactor evidence="12">
        <name>Zn(2+)</name>
        <dbReference type="ChEBI" id="CHEBI:29105"/>
    </cofactor>
    <text evidence="12">Binds 2 zinc ions per subunit.</text>
</comment>
<dbReference type="EC" id="5.6.2.4" evidence="12"/>
<evidence type="ECO:0000313" key="15">
    <source>
        <dbReference type="EMBL" id="ASJ70412.1"/>
    </source>
</evidence>
<dbReference type="GO" id="GO:0043138">
    <property type="term" value="F:3'-5' DNA helicase activity"/>
    <property type="evidence" value="ECO:0007669"/>
    <property type="project" value="UniProtKB-EC"/>
</dbReference>
<feature type="binding site" evidence="12">
    <location>
        <position position="476"/>
    </location>
    <ligand>
        <name>Zn(2+)</name>
        <dbReference type="ChEBI" id="CHEBI:29105"/>
        <label>1</label>
    </ligand>
</feature>
<evidence type="ECO:0000256" key="6">
    <source>
        <dbReference type="ARBA" id="ARBA00022806"/>
    </source>
</evidence>
<keyword evidence="7 12" id="KW-0862">Zinc</keyword>
<name>A0A2Z2NGL4_9GAMM</name>
<dbReference type="NCBIfam" id="NF004067">
    <property type="entry name" value="PRK05580.1-4"/>
    <property type="match status" value="1"/>
</dbReference>
<evidence type="ECO:0000256" key="1">
    <source>
        <dbReference type="ARBA" id="ARBA00022515"/>
    </source>
</evidence>
<keyword evidence="5 12" id="KW-0378">Hydrolase</keyword>
<dbReference type="Pfam" id="PF18074">
    <property type="entry name" value="PriA_C"/>
    <property type="match status" value="1"/>
</dbReference>
<keyword evidence="10 12" id="KW-0413">Isomerase</keyword>
<evidence type="ECO:0000259" key="14">
    <source>
        <dbReference type="PROSITE" id="PS51194"/>
    </source>
</evidence>
<dbReference type="RefSeq" id="WP_088915960.1">
    <property type="nucleotide sequence ID" value="NZ_CP018632.1"/>
</dbReference>
<keyword evidence="6 12" id="KW-0347">Helicase</keyword>
<feature type="binding site" evidence="12">
    <location>
        <position position="445"/>
    </location>
    <ligand>
        <name>Zn(2+)</name>
        <dbReference type="ChEBI" id="CHEBI:29105"/>
        <label>2</label>
    </ligand>
</feature>
<dbReference type="GO" id="GO:0016887">
    <property type="term" value="F:ATP hydrolysis activity"/>
    <property type="evidence" value="ECO:0007669"/>
    <property type="project" value="RHEA"/>
</dbReference>
<dbReference type="GO" id="GO:0006270">
    <property type="term" value="P:DNA replication initiation"/>
    <property type="evidence" value="ECO:0007669"/>
    <property type="project" value="TreeGrafter"/>
</dbReference>
<feature type="binding site" evidence="12">
    <location>
        <position position="433"/>
    </location>
    <ligand>
        <name>Zn(2+)</name>
        <dbReference type="ChEBI" id="CHEBI:29105"/>
        <label>1</label>
    </ligand>
</feature>
<dbReference type="EMBL" id="CP018632">
    <property type="protein sequence ID" value="ASJ70412.1"/>
    <property type="molecule type" value="Genomic_DNA"/>
</dbReference>
<dbReference type="GO" id="GO:0003677">
    <property type="term" value="F:DNA binding"/>
    <property type="evidence" value="ECO:0007669"/>
    <property type="project" value="UniProtKB-UniRule"/>
</dbReference>
<accession>A0A2Z2NGL4</accession>
<comment type="subunit">
    <text evidence="12">Component of the replication restart primosome.</text>
</comment>
<comment type="catalytic activity">
    <reaction evidence="11 12">
        <text>ATP + H2O = ADP + phosphate + H(+)</text>
        <dbReference type="Rhea" id="RHEA:13065"/>
        <dbReference type="ChEBI" id="CHEBI:15377"/>
        <dbReference type="ChEBI" id="CHEBI:15378"/>
        <dbReference type="ChEBI" id="CHEBI:30616"/>
        <dbReference type="ChEBI" id="CHEBI:43474"/>
        <dbReference type="ChEBI" id="CHEBI:456216"/>
        <dbReference type="EC" id="5.6.2.4"/>
    </reaction>
</comment>
<dbReference type="GO" id="GO:0008270">
    <property type="term" value="F:zinc ion binding"/>
    <property type="evidence" value="ECO:0007669"/>
    <property type="project" value="UniProtKB-UniRule"/>
</dbReference>
<dbReference type="Proteomes" id="UP000250079">
    <property type="component" value="Chromosome"/>
</dbReference>
<feature type="binding site" evidence="12">
    <location>
        <position position="463"/>
    </location>
    <ligand>
        <name>Zn(2+)</name>
        <dbReference type="ChEBI" id="CHEBI:29105"/>
        <label>2</label>
    </ligand>
</feature>
<dbReference type="PROSITE" id="PS51194">
    <property type="entry name" value="HELICASE_CTER"/>
    <property type="match status" value="1"/>
</dbReference>
<dbReference type="Gene3D" id="3.40.50.300">
    <property type="entry name" value="P-loop containing nucleotide triphosphate hydrolases"/>
    <property type="match status" value="2"/>
</dbReference>
<feature type="binding site" evidence="12">
    <location>
        <position position="436"/>
    </location>
    <ligand>
        <name>Zn(2+)</name>
        <dbReference type="ChEBI" id="CHEBI:29105"/>
        <label>1</label>
    </ligand>
</feature>
<dbReference type="Pfam" id="PF00270">
    <property type="entry name" value="DEAD"/>
    <property type="match status" value="1"/>
</dbReference>
<comment type="function">
    <text evidence="12">Initiates the restart of stalled replication forks, which reloads the replicative helicase on sites other than the origin of replication. Recognizes and binds to abandoned replication forks and remodels them to uncover a helicase loading site. Promotes assembly of the primosome at these replication forks.</text>
</comment>
<gene>
    <name evidence="12 15" type="primary">priA</name>
    <name evidence="15" type="ORF">IMCC3135_01465</name>
</gene>
<evidence type="ECO:0000256" key="10">
    <source>
        <dbReference type="ARBA" id="ARBA00023235"/>
    </source>
</evidence>
<keyword evidence="4 12" id="KW-0547">Nucleotide-binding</keyword>
<dbReference type="InterPro" id="IPR041222">
    <property type="entry name" value="PriA_3primeBD"/>
</dbReference>
<keyword evidence="2 12" id="KW-0235">DNA replication</keyword>
<evidence type="ECO:0000256" key="12">
    <source>
        <dbReference type="HAMAP-Rule" id="MF_00983"/>
    </source>
</evidence>
<evidence type="ECO:0000256" key="11">
    <source>
        <dbReference type="ARBA" id="ARBA00048988"/>
    </source>
</evidence>
<dbReference type="SUPFAM" id="SSF52540">
    <property type="entry name" value="P-loop containing nucleoside triphosphate hydrolases"/>
    <property type="match status" value="1"/>
</dbReference>
<dbReference type="InterPro" id="IPR001650">
    <property type="entry name" value="Helicase_C-like"/>
</dbReference>
<keyword evidence="8 12" id="KW-0067">ATP-binding</keyword>
<feature type="binding site" evidence="12">
    <location>
        <position position="442"/>
    </location>
    <ligand>
        <name>Zn(2+)</name>
        <dbReference type="ChEBI" id="CHEBI:29105"/>
        <label>2</label>
    </ligand>
</feature>
<dbReference type="GO" id="GO:0006310">
    <property type="term" value="P:DNA recombination"/>
    <property type="evidence" value="ECO:0007669"/>
    <property type="project" value="InterPro"/>
</dbReference>
<feature type="binding site" evidence="12">
    <location>
        <position position="460"/>
    </location>
    <ligand>
        <name>Zn(2+)</name>
        <dbReference type="ChEBI" id="CHEBI:29105"/>
        <label>2</label>
    </ligand>
</feature>
<keyword evidence="9 12" id="KW-0238">DNA-binding</keyword>
<dbReference type="SMART" id="SM00487">
    <property type="entry name" value="DEXDc"/>
    <property type="match status" value="1"/>
</dbReference>
<feature type="domain" description="Helicase C-terminal" evidence="14">
    <location>
        <begin position="457"/>
        <end position="625"/>
    </location>
</feature>
<dbReference type="OrthoDB" id="9759544at2"/>
<protein>
    <recommendedName>
        <fullName evidence="12">Replication restart protein PriA</fullName>
    </recommendedName>
    <alternativeName>
        <fullName evidence="12">ATP-dependent DNA helicase PriA</fullName>
        <ecNumber evidence="12">5.6.2.4</ecNumber>
    </alternativeName>
    <alternativeName>
        <fullName evidence="12">DNA 3'-5' helicase PriA</fullName>
    </alternativeName>
</protein>
<comment type="similarity">
    <text evidence="12">Belongs to the helicase family. PriA subfamily.</text>
</comment>
<evidence type="ECO:0000256" key="3">
    <source>
        <dbReference type="ARBA" id="ARBA00022723"/>
    </source>
</evidence>
<dbReference type="InterPro" id="IPR041236">
    <property type="entry name" value="PriA_C"/>
</dbReference>
<dbReference type="SMART" id="SM00490">
    <property type="entry name" value="HELICc"/>
    <property type="match status" value="1"/>
</dbReference>
<dbReference type="NCBIfam" id="TIGR00595">
    <property type="entry name" value="priA"/>
    <property type="match status" value="1"/>
</dbReference>
<organism evidence="15 16">
    <name type="scientific">Granulosicoccus antarcticus IMCC3135</name>
    <dbReference type="NCBI Taxonomy" id="1192854"/>
    <lineage>
        <taxon>Bacteria</taxon>
        <taxon>Pseudomonadati</taxon>
        <taxon>Pseudomonadota</taxon>
        <taxon>Gammaproteobacteria</taxon>
        <taxon>Chromatiales</taxon>
        <taxon>Granulosicoccaceae</taxon>
        <taxon>Granulosicoccus</taxon>
    </lineage>
</organism>
<keyword evidence="3 12" id="KW-0479">Metal-binding</keyword>
<dbReference type="InterPro" id="IPR014001">
    <property type="entry name" value="Helicase_ATP-bd"/>
</dbReference>
<dbReference type="KEGG" id="gai:IMCC3135_01465"/>
<feature type="domain" description="Helicase ATP-binding" evidence="13">
    <location>
        <begin position="208"/>
        <end position="374"/>
    </location>
</feature>
<proteinExistence type="inferred from homology"/>
<dbReference type="GO" id="GO:0006269">
    <property type="term" value="P:DNA replication, synthesis of primer"/>
    <property type="evidence" value="ECO:0007669"/>
    <property type="project" value="UniProtKB-KW"/>
</dbReference>
<dbReference type="AlphaFoldDB" id="A0A2Z2NGL4"/>
<evidence type="ECO:0000256" key="2">
    <source>
        <dbReference type="ARBA" id="ARBA00022705"/>
    </source>
</evidence>
<evidence type="ECO:0000256" key="9">
    <source>
        <dbReference type="ARBA" id="ARBA00023125"/>
    </source>
</evidence>
<keyword evidence="1 12" id="KW-0639">Primosome</keyword>
<keyword evidence="16" id="KW-1185">Reference proteome</keyword>
<dbReference type="CDD" id="cd18804">
    <property type="entry name" value="SF2_C_priA"/>
    <property type="match status" value="1"/>
</dbReference>
<evidence type="ECO:0000256" key="4">
    <source>
        <dbReference type="ARBA" id="ARBA00022741"/>
    </source>
</evidence>
<dbReference type="InterPro" id="IPR005259">
    <property type="entry name" value="PriA"/>
</dbReference>
<reference evidence="15 16" key="1">
    <citation type="submission" date="2016-12" db="EMBL/GenBank/DDBJ databases">
        <authorList>
            <person name="Song W.-J."/>
            <person name="Kurnit D.M."/>
        </authorList>
    </citation>
    <scope>NUCLEOTIDE SEQUENCE [LARGE SCALE GENOMIC DNA]</scope>
    <source>
        <strain evidence="15 16">IMCC3135</strain>
    </source>
</reference>
<dbReference type="Pfam" id="PF00271">
    <property type="entry name" value="Helicase_C"/>
    <property type="match status" value="1"/>
</dbReference>
<dbReference type="InterPro" id="IPR027417">
    <property type="entry name" value="P-loop_NTPase"/>
</dbReference>
<dbReference type="FunFam" id="3.40.50.300:FF:000489">
    <property type="entry name" value="Primosome assembly protein PriA"/>
    <property type="match status" value="1"/>
</dbReference>
<dbReference type="CDD" id="cd17929">
    <property type="entry name" value="DEXHc_priA"/>
    <property type="match status" value="1"/>
</dbReference>
<dbReference type="GO" id="GO:0005524">
    <property type="term" value="F:ATP binding"/>
    <property type="evidence" value="ECO:0007669"/>
    <property type="project" value="UniProtKB-UniRule"/>
</dbReference>
<dbReference type="InterPro" id="IPR042115">
    <property type="entry name" value="PriA_3primeBD_sf"/>
</dbReference>
<dbReference type="InterPro" id="IPR040498">
    <property type="entry name" value="PriA_CRR"/>
</dbReference>
<dbReference type="FunFam" id="3.40.1440.60:FF:000001">
    <property type="entry name" value="Primosomal protein N"/>
    <property type="match status" value="1"/>
</dbReference>
<comment type="catalytic activity">
    <reaction evidence="12">
        <text>Couples ATP hydrolysis with the unwinding of duplex DNA by translocating in the 3'-5' direction.</text>
        <dbReference type="EC" id="5.6.2.4"/>
    </reaction>
</comment>
<evidence type="ECO:0000256" key="8">
    <source>
        <dbReference type="ARBA" id="ARBA00022840"/>
    </source>
</evidence>
<dbReference type="HAMAP" id="MF_00983">
    <property type="entry name" value="PriA"/>
    <property type="match status" value="1"/>
</dbReference>
<dbReference type="PROSITE" id="PS51192">
    <property type="entry name" value="HELICASE_ATP_BIND_1"/>
    <property type="match status" value="1"/>
</dbReference>
<evidence type="ECO:0000256" key="5">
    <source>
        <dbReference type="ARBA" id="ARBA00022801"/>
    </source>
</evidence>
<dbReference type="Gene3D" id="3.40.1440.60">
    <property type="entry name" value="PriA, 3(prime) DNA-binding domain"/>
    <property type="match status" value="1"/>
</dbReference>
<dbReference type="GO" id="GO:1990077">
    <property type="term" value="C:primosome complex"/>
    <property type="evidence" value="ECO:0007669"/>
    <property type="project" value="UniProtKB-UniRule"/>
</dbReference>
<evidence type="ECO:0000256" key="7">
    <source>
        <dbReference type="ARBA" id="ARBA00022833"/>
    </source>
</evidence>
<evidence type="ECO:0000259" key="13">
    <source>
        <dbReference type="PROSITE" id="PS51192"/>
    </source>
</evidence>
<dbReference type="PANTHER" id="PTHR30580">
    <property type="entry name" value="PRIMOSOMAL PROTEIN N"/>
    <property type="match status" value="1"/>
</dbReference>